<dbReference type="NCBIfam" id="TIGR00479">
    <property type="entry name" value="rumA"/>
    <property type="match status" value="1"/>
</dbReference>
<sequence>MAKETANHKQKTALNKGQTISLKIKRLGINGEGVGFYKRTVVFVPGALPGEEITAQIENVYPNRAEAKVKSIRKKSKDRVDPPCPIYEQCGGCQLQHLSYAGQLREKQDVVRQAFERYTKIKPEDLPLKSTIGMEHPWEYRNKSQLQAAKDKDKVIAGLYGLNSHHIIDLDQCMVQHPETVRVTNAVKKILEDLNISIYHEKKRTGIIRTIVVRTGFETGETQLVLVTAQKKIPRKELLVSEIKKRIPNITSIVQNVNDKKTSIIFGDQTISLEGPETIGEQLGELSFDLSARAFFQLNPKQTVKLYDEAKKAAKLTGTEKIVDAYCGAGTIGLWLAPDAREVRGMDVIDESIRNAKENAKRHGFSNTHYETGKAEEILPMWLKEGWQPDVIVVDPPRTGCDQAFLKTVGKIKPKRMVYVSCNPSTLAKDVHMLISEGFKVESLTPVDMFPHTAHVEVVCSLVWEK</sequence>
<dbReference type="FunFam" id="2.40.50.1070:FF:000003">
    <property type="entry name" value="23S rRNA (Uracil-5-)-methyltransferase RumA"/>
    <property type="match status" value="1"/>
</dbReference>
<evidence type="ECO:0000256" key="2">
    <source>
        <dbReference type="ARBA" id="ARBA00022603"/>
    </source>
</evidence>
<reference evidence="9" key="1">
    <citation type="submission" date="2021-09" db="EMBL/GenBank/DDBJ databases">
        <title>Genome analysis of Fictibacillus sp. KIGAM418 isolated from marine sediment.</title>
        <authorList>
            <person name="Seo M.-J."/>
            <person name="Cho E.-S."/>
            <person name="Hwang C.Y."/>
        </authorList>
    </citation>
    <scope>NUCLEOTIDE SEQUENCE</scope>
    <source>
        <strain evidence="9">KIGAM418</strain>
    </source>
</reference>
<evidence type="ECO:0000256" key="3">
    <source>
        <dbReference type="ARBA" id="ARBA00022679"/>
    </source>
</evidence>
<dbReference type="RefSeq" id="WP_248251519.1">
    <property type="nucleotide sequence ID" value="NZ_JAIWJX010000002.1"/>
</dbReference>
<dbReference type="Proteomes" id="UP001139011">
    <property type="component" value="Unassembled WGS sequence"/>
</dbReference>
<dbReference type="PROSITE" id="PS50926">
    <property type="entry name" value="TRAM"/>
    <property type="match status" value="1"/>
</dbReference>
<dbReference type="FunFam" id="3.40.50.150:FF:000009">
    <property type="entry name" value="23S rRNA (Uracil(1939)-C(5))-methyltransferase RlmD"/>
    <property type="match status" value="1"/>
</dbReference>
<accession>A0A9X1XDD2</accession>
<dbReference type="CDD" id="cd02440">
    <property type="entry name" value="AdoMet_MTases"/>
    <property type="match status" value="1"/>
</dbReference>
<keyword evidence="5" id="KW-0411">Iron-sulfur</keyword>
<dbReference type="FunFam" id="2.40.50.140:FF:000097">
    <property type="entry name" value="23S rRNA (uracil(1939)-C(5))-methyltransferase RlmD"/>
    <property type="match status" value="1"/>
</dbReference>
<dbReference type="AlphaFoldDB" id="A0A9X1XDD2"/>
<dbReference type="InterPro" id="IPR002792">
    <property type="entry name" value="TRAM_dom"/>
</dbReference>
<comment type="similarity">
    <text evidence="6">Belongs to the class I-like SAM-binding methyltransferase superfamily. RNA M5U methyltransferase family.</text>
</comment>
<keyword evidence="1" id="KW-0408">Iron</keyword>
<evidence type="ECO:0000313" key="10">
    <source>
        <dbReference type="Proteomes" id="UP001139011"/>
    </source>
</evidence>
<keyword evidence="1" id="KW-0479">Metal-binding</keyword>
<dbReference type="GO" id="GO:0070041">
    <property type="term" value="F:rRNA (uridine-C5-)-methyltransferase activity"/>
    <property type="evidence" value="ECO:0007669"/>
    <property type="project" value="TreeGrafter"/>
</dbReference>
<dbReference type="Pfam" id="PF05958">
    <property type="entry name" value="tRNA_U5-meth_tr"/>
    <property type="match status" value="1"/>
</dbReference>
<dbReference type="Gene3D" id="2.40.50.140">
    <property type="entry name" value="Nucleic acid-binding proteins"/>
    <property type="match status" value="1"/>
</dbReference>
<dbReference type="EC" id="2.1.1.190" evidence="9"/>
<evidence type="ECO:0000256" key="6">
    <source>
        <dbReference type="PROSITE-ProRule" id="PRU01024"/>
    </source>
</evidence>
<dbReference type="Gene3D" id="2.40.50.1070">
    <property type="match status" value="1"/>
</dbReference>
<protein>
    <submittedName>
        <fullName evidence="9">23S rRNA (Uracil(1939)-C(5))-methyltransferase RlmD</fullName>
        <ecNumber evidence="9">2.1.1.190</ecNumber>
    </submittedName>
</protein>
<dbReference type="InterPro" id="IPR029063">
    <property type="entry name" value="SAM-dependent_MTases_sf"/>
</dbReference>
<keyword evidence="1" id="KW-0004">4Fe-4S</keyword>
<organism evidence="9 10">
    <name type="scientific">Fictibacillus marinisediminis</name>
    <dbReference type="NCBI Taxonomy" id="2878389"/>
    <lineage>
        <taxon>Bacteria</taxon>
        <taxon>Bacillati</taxon>
        <taxon>Bacillota</taxon>
        <taxon>Bacilli</taxon>
        <taxon>Bacillales</taxon>
        <taxon>Fictibacillaceae</taxon>
        <taxon>Fictibacillus</taxon>
    </lineage>
</organism>
<evidence type="ECO:0000256" key="1">
    <source>
        <dbReference type="ARBA" id="ARBA00022485"/>
    </source>
</evidence>
<name>A0A9X1XDD2_9BACL</name>
<dbReference type="GO" id="GO:0070475">
    <property type="term" value="P:rRNA base methylation"/>
    <property type="evidence" value="ECO:0007669"/>
    <property type="project" value="TreeGrafter"/>
</dbReference>
<evidence type="ECO:0000256" key="7">
    <source>
        <dbReference type="PROSITE-ProRule" id="PRU10015"/>
    </source>
</evidence>
<proteinExistence type="inferred from homology"/>
<dbReference type="Pfam" id="PF01938">
    <property type="entry name" value="TRAM"/>
    <property type="match status" value="1"/>
</dbReference>
<dbReference type="GO" id="GO:0051539">
    <property type="term" value="F:4 iron, 4 sulfur cluster binding"/>
    <property type="evidence" value="ECO:0007669"/>
    <property type="project" value="UniProtKB-KW"/>
</dbReference>
<dbReference type="InterPro" id="IPR030391">
    <property type="entry name" value="MeTrfase_TrmA_CS"/>
</dbReference>
<evidence type="ECO:0000256" key="5">
    <source>
        <dbReference type="ARBA" id="ARBA00023014"/>
    </source>
</evidence>
<dbReference type="SUPFAM" id="SSF53335">
    <property type="entry name" value="S-adenosyl-L-methionine-dependent methyltransferases"/>
    <property type="match status" value="1"/>
</dbReference>
<comment type="caution">
    <text evidence="9">The sequence shown here is derived from an EMBL/GenBank/DDBJ whole genome shotgun (WGS) entry which is preliminary data.</text>
</comment>
<dbReference type="PANTHER" id="PTHR11061">
    <property type="entry name" value="RNA M5U METHYLTRANSFERASE"/>
    <property type="match status" value="1"/>
</dbReference>
<feature type="binding site" evidence="6">
    <location>
        <position position="297"/>
    </location>
    <ligand>
        <name>S-adenosyl-L-methionine</name>
        <dbReference type="ChEBI" id="CHEBI:59789"/>
    </ligand>
</feature>
<dbReference type="PROSITE" id="PS01231">
    <property type="entry name" value="TRMA_2"/>
    <property type="match status" value="1"/>
</dbReference>
<evidence type="ECO:0000259" key="8">
    <source>
        <dbReference type="PROSITE" id="PS50926"/>
    </source>
</evidence>
<dbReference type="PROSITE" id="PS01230">
    <property type="entry name" value="TRMA_1"/>
    <property type="match status" value="1"/>
</dbReference>
<keyword evidence="4 6" id="KW-0949">S-adenosyl-L-methionine</keyword>
<evidence type="ECO:0000256" key="4">
    <source>
        <dbReference type="ARBA" id="ARBA00022691"/>
    </source>
</evidence>
<dbReference type="InterPro" id="IPR030390">
    <property type="entry name" value="MeTrfase_TrmA_AS"/>
</dbReference>
<feature type="binding site" evidence="6">
    <location>
        <position position="395"/>
    </location>
    <ligand>
        <name>S-adenosyl-L-methionine</name>
        <dbReference type="ChEBI" id="CHEBI:59789"/>
    </ligand>
</feature>
<dbReference type="PROSITE" id="PS51687">
    <property type="entry name" value="SAM_MT_RNA_M5U"/>
    <property type="match status" value="1"/>
</dbReference>
<dbReference type="InterPro" id="IPR012340">
    <property type="entry name" value="NA-bd_OB-fold"/>
</dbReference>
<feature type="binding site" evidence="6">
    <location>
        <position position="326"/>
    </location>
    <ligand>
        <name>S-adenosyl-L-methionine</name>
        <dbReference type="ChEBI" id="CHEBI:59789"/>
    </ligand>
</feature>
<dbReference type="EMBL" id="JAIWJX010000002">
    <property type="protein sequence ID" value="MCK6255734.1"/>
    <property type="molecule type" value="Genomic_DNA"/>
</dbReference>
<keyword evidence="3 6" id="KW-0808">Transferase</keyword>
<dbReference type="SUPFAM" id="SSF50249">
    <property type="entry name" value="Nucleic acid-binding proteins"/>
    <property type="match status" value="1"/>
</dbReference>
<keyword evidence="10" id="KW-1185">Reference proteome</keyword>
<feature type="domain" description="TRAM" evidence="8">
    <location>
        <begin position="13"/>
        <end position="71"/>
    </location>
</feature>
<feature type="binding site" evidence="6">
    <location>
        <position position="347"/>
    </location>
    <ligand>
        <name>S-adenosyl-L-methionine</name>
        <dbReference type="ChEBI" id="CHEBI:59789"/>
    </ligand>
</feature>
<feature type="active site" description="Nucleophile" evidence="6">
    <location>
        <position position="422"/>
    </location>
</feature>
<keyword evidence="2 6" id="KW-0489">Methyltransferase</keyword>
<dbReference type="Gene3D" id="3.40.50.150">
    <property type="entry name" value="Vaccinia Virus protein VP39"/>
    <property type="match status" value="1"/>
</dbReference>
<evidence type="ECO:0000313" key="9">
    <source>
        <dbReference type="EMBL" id="MCK6255734.1"/>
    </source>
</evidence>
<dbReference type="PANTHER" id="PTHR11061:SF45">
    <property type="match status" value="1"/>
</dbReference>
<dbReference type="InterPro" id="IPR010280">
    <property type="entry name" value="U5_MeTrfase_fam"/>
</dbReference>
<feature type="active site" evidence="7">
    <location>
        <position position="422"/>
    </location>
</feature>
<gene>
    <name evidence="9" type="primary">rlmD</name>
    <name evidence="9" type="ORF">LCY76_03745</name>
</gene>